<dbReference type="HAMAP" id="MF_03030">
    <property type="entry name" value="MGME1"/>
    <property type="match status" value="1"/>
</dbReference>
<dbReference type="EC" id="3.1.-.-" evidence="1"/>
<accession>A0A3R7Q925</accession>
<dbReference type="GO" id="GO:0043504">
    <property type="term" value="P:mitochondrial DNA repair"/>
    <property type="evidence" value="ECO:0007669"/>
    <property type="project" value="UniProtKB-UniRule"/>
</dbReference>
<feature type="active site" evidence="1">
    <location>
        <position position="111"/>
    </location>
</feature>
<dbReference type="PANTHER" id="PTHR31340:SF3">
    <property type="entry name" value="MITOCHONDRIAL GENOME MAINTENANCE EXONUCLEASE 1"/>
    <property type="match status" value="1"/>
</dbReference>
<keyword evidence="1" id="KW-0540">Nuclease</keyword>
<gene>
    <name evidence="2" type="ORF">C7M84_010043</name>
</gene>
<comment type="subcellular location">
    <subcellularLocation>
        <location evidence="1">Mitochondrion</location>
    </subcellularLocation>
</comment>
<dbReference type="Proteomes" id="UP000283509">
    <property type="component" value="Unassembled WGS sequence"/>
</dbReference>
<protein>
    <recommendedName>
        <fullName evidence="1">Mitochondrial genome maintenance exonuclease 1</fullName>
        <ecNumber evidence="1">3.1.-.-</ecNumber>
    </recommendedName>
</protein>
<dbReference type="GO" id="GO:0005739">
    <property type="term" value="C:mitochondrion"/>
    <property type="evidence" value="ECO:0007669"/>
    <property type="project" value="UniProtKB-SubCell"/>
</dbReference>
<reference evidence="2 3" key="2">
    <citation type="submission" date="2019-01" db="EMBL/GenBank/DDBJ databases">
        <title>The decoding of complex shrimp genome reveals the adaptation for benthos swimmer, frequently molting mechanism and breeding impact on genome.</title>
        <authorList>
            <person name="Sun Y."/>
            <person name="Gao Y."/>
            <person name="Yu Y."/>
        </authorList>
    </citation>
    <scope>NUCLEOTIDE SEQUENCE [LARGE SCALE GENOMIC DNA]</scope>
    <source>
        <tissue evidence="2">Muscle</tissue>
    </source>
</reference>
<keyword evidence="1" id="KW-0496">Mitochondrion</keyword>
<dbReference type="PANTHER" id="PTHR31340">
    <property type="entry name" value="MITOCHONDRIAL GENOME MAINTENANCE EXONUCLEASE 1"/>
    <property type="match status" value="1"/>
</dbReference>
<sequence>MPLPNRIALEKWKAKMIKELGEEGFNKYRQELLDRGKLLHGCIQSELSGMTLSSDQTQAVSGFWTSVRHVIPNVSEVQVLESRIIHPYLYYQGAVDCVGSYKGMPILIEWKTSGKPKLSVKSMFDDPLQVVAYLGALNFDGNYRLRQPIESAMLVVAYDTGLPAHIHILSKGDCEHYWRMWCTRLSQFWTQLAANPS</sequence>
<feature type="active site" evidence="1">
    <location>
        <position position="109"/>
    </location>
</feature>
<organism evidence="2 3">
    <name type="scientific">Penaeus vannamei</name>
    <name type="common">Whiteleg shrimp</name>
    <name type="synonym">Litopenaeus vannamei</name>
    <dbReference type="NCBI Taxonomy" id="6689"/>
    <lineage>
        <taxon>Eukaryota</taxon>
        <taxon>Metazoa</taxon>
        <taxon>Ecdysozoa</taxon>
        <taxon>Arthropoda</taxon>
        <taxon>Crustacea</taxon>
        <taxon>Multicrustacea</taxon>
        <taxon>Malacostraca</taxon>
        <taxon>Eumalacostraca</taxon>
        <taxon>Eucarida</taxon>
        <taxon>Decapoda</taxon>
        <taxon>Dendrobranchiata</taxon>
        <taxon>Penaeoidea</taxon>
        <taxon>Penaeidae</taxon>
        <taxon>Penaeus</taxon>
    </lineage>
</organism>
<evidence type="ECO:0000313" key="3">
    <source>
        <dbReference type="Proteomes" id="UP000283509"/>
    </source>
</evidence>
<dbReference type="GO" id="GO:0008297">
    <property type="term" value="F:single-stranded DNA exodeoxyribonuclease activity"/>
    <property type="evidence" value="ECO:0007669"/>
    <property type="project" value="UniProtKB-UniRule"/>
</dbReference>
<dbReference type="OrthoDB" id="5777131at2759"/>
<evidence type="ECO:0000313" key="2">
    <source>
        <dbReference type="EMBL" id="ROT71630.1"/>
    </source>
</evidence>
<keyword evidence="1" id="KW-0269">Exonuclease</keyword>
<dbReference type="EMBL" id="QCYY01002272">
    <property type="protein sequence ID" value="ROT71630.1"/>
    <property type="molecule type" value="Genomic_DNA"/>
</dbReference>
<evidence type="ECO:0000256" key="1">
    <source>
        <dbReference type="HAMAP-Rule" id="MF_03030"/>
    </source>
</evidence>
<reference evidence="2 3" key="1">
    <citation type="submission" date="2018-04" db="EMBL/GenBank/DDBJ databases">
        <authorList>
            <person name="Zhang X."/>
            <person name="Yuan J."/>
            <person name="Li F."/>
            <person name="Xiang J."/>
        </authorList>
    </citation>
    <scope>NUCLEOTIDE SEQUENCE [LARGE SCALE GENOMIC DNA]</scope>
    <source>
        <tissue evidence="2">Muscle</tissue>
    </source>
</reference>
<feature type="active site" evidence="1">
    <location>
        <position position="96"/>
    </location>
</feature>
<comment type="function">
    <text evidence="1">Metal-dependent single-stranded DNA (ssDNA) exonuclease involved in mitochondrial genome maintenance.</text>
</comment>
<dbReference type="GO" id="GO:0006264">
    <property type="term" value="P:mitochondrial DNA replication"/>
    <property type="evidence" value="ECO:0007669"/>
    <property type="project" value="TreeGrafter"/>
</dbReference>
<name>A0A3R7Q925_PENVA</name>
<comment type="caution">
    <text evidence="2">The sequence shown here is derived from an EMBL/GenBank/DDBJ whole genome shotgun (WGS) entry which is preliminary data.</text>
</comment>
<proteinExistence type="inferred from homology"/>
<dbReference type="AlphaFoldDB" id="A0A3R7Q925"/>
<comment type="similarity">
    <text evidence="1">Belongs to the MGME1 family.</text>
</comment>
<keyword evidence="3" id="KW-1185">Reference proteome</keyword>
<dbReference type="STRING" id="6689.A0A3R7Q925"/>
<keyword evidence="1" id="KW-0378">Hydrolase</keyword>